<sequence length="397" mass="43590">MFQKVDAYAGDPILSLMERFKEDPRSDKVNLSIGLFYNEDGIVPQLQSVAAAEARLNAQPHGASLYLPMEGLNTYRQAIAPLLFGVDHPVLAQNRVASIQTLGGSGALKVGADFLKHYFPASRVWVSDPTWENHIAIFEGAGFEVRTYPWFDDETNGVRFEALLEKLNTLPEGDIVLLHPCCHNPTGADLSNAQWDDVVEVLQTRNLIPFLDIAYQGFGGGMDDDAYAIRAIAHAGMPMLVSNSFSKIFSLYGERVGGLSVVCEDAETASRVLGQLKATVRRNYSSPPNFGAQVVAAVLNDSALKARWLAEVEGMRTRILTMRQALVNVLKEAVPGGDFEYLLKQRGMFSYTGFSEAQVDRLRDEFGVYLIASGRMCVAGLNSRNVQRVAQAFAAVM</sequence>
<evidence type="ECO:0000256" key="7">
    <source>
        <dbReference type="RuleBase" id="RU000481"/>
    </source>
</evidence>
<evidence type="ECO:0000313" key="10">
    <source>
        <dbReference type="Proteomes" id="UP000307430"/>
    </source>
</evidence>
<dbReference type="AlphaFoldDB" id="A0A5R9LHU7"/>
<dbReference type="GO" id="GO:0042802">
    <property type="term" value="F:identical protein binding"/>
    <property type="evidence" value="ECO:0007669"/>
    <property type="project" value="TreeGrafter"/>
</dbReference>
<evidence type="ECO:0000256" key="6">
    <source>
        <dbReference type="ARBA" id="ARBA00022898"/>
    </source>
</evidence>
<evidence type="ECO:0000256" key="2">
    <source>
        <dbReference type="ARBA" id="ARBA00007441"/>
    </source>
</evidence>
<dbReference type="PROSITE" id="PS00105">
    <property type="entry name" value="AA_TRANSFER_CLASS_1"/>
    <property type="match status" value="1"/>
</dbReference>
<dbReference type="Proteomes" id="UP000307430">
    <property type="component" value="Unassembled WGS sequence"/>
</dbReference>
<dbReference type="RefSeq" id="WP_138360853.1">
    <property type="nucleotide sequence ID" value="NZ_VCHQ01000013.1"/>
</dbReference>
<comment type="caution">
    <text evidence="9">The sequence shown here is derived from an EMBL/GenBank/DDBJ whole genome shotgun (WGS) entry which is preliminary data.</text>
</comment>
<evidence type="ECO:0000256" key="4">
    <source>
        <dbReference type="ARBA" id="ARBA00022576"/>
    </source>
</evidence>
<dbReference type="InterPro" id="IPR015421">
    <property type="entry name" value="PyrdxlP-dep_Trfase_major"/>
</dbReference>
<gene>
    <name evidence="9" type="ORF">FE839_10960</name>
</gene>
<keyword evidence="4 7" id="KW-0032">Aminotransferase</keyword>
<comment type="subunit">
    <text evidence="3">Homodimer.</text>
</comment>
<dbReference type="PANTHER" id="PTHR11879">
    <property type="entry name" value="ASPARTATE AMINOTRANSFERASE"/>
    <property type="match status" value="1"/>
</dbReference>
<dbReference type="PRINTS" id="PR00799">
    <property type="entry name" value="TRANSAMINASE"/>
</dbReference>
<dbReference type="EMBL" id="VCHQ01000013">
    <property type="protein sequence ID" value="TLV17901.1"/>
    <property type="molecule type" value="Genomic_DNA"/>
</dbReference>
<name>A0A5R9LHU7_9ENTR</name>
<dbReference type="EC" id="2.6.1.-" evidence="7"/>
<reference evidence="9 10" key="1">
    <citation type="submission" date="2019-05" db="EMBL/GenBank/DDBJ databases">
        <title>Genome sequence of Klebsiella sp strain TOUT106.</title>
        <authorList>
            <person name="Rahi P."/>
            <person name="Chaudhari D."/>
        </authorList>
    </citation>
    <scope>NUCLEOTIDE SEQUENCE [LARGE SCALE GENOMIC DNA]</scope>
    <source>
        <strain evidence="9 10">TOUT106</strain>
    </source>
</reference>
<dbReference type="SUPFAM" id="SSF53383">
    <property type="entry name" value="PLP-dependent transferases"/>
    <property type="match status" value="1"/>
</dbReference>
<dbReference type="GO" id="GO:0030170">
    <property type="term" value="F:pyridoxal phosphate binding"/>
    <property type="evidence" value="ECO:0007669"/>
    <property type="project" value="InterPro"/>
</dbReference>
<dbReference type="InterPro" id="IPR004839">
    <property type="entry name" value="Aminotransferase_I/II_large"/>
</dbReference>
<evidence type="ECO:0000259" key="8">
    <source>
        <dbReference type="Pfam" id="PF00155"/>
    </source>
</evidence>
<comment type="similarity">
    <text evidence="2 7">Belongs to the class-I pyridoxal-phosphate-dependent aminotransferase family.</text>
</comment>
<dbReference type="FunFam" id="3.40.640.10:FF:000015">
    <property type="entry name" value="Aspartate aminotransferase"/>
    <property type="match status" value="1"/>
</dbReference>
<protein>
    <recommendedName>
        <fullName evidence="7">Aminotransferase</fullName>
        <ecNumber evidence="7">2.6.1.-</ecNumber>
    </recommendedName>
</protein>
<accession>A0A5R9LHU7</accession>
<keyword evidence="10" id="KW-1185">Reference proteome</keyword>
<organism evidence="9 10">
    <name type="scientific">Klebsiella indica</name>
    <dbReference type="NCBI Taxonomy" id="2582917"/>
    <lineage>
        <taxon>Bacteria</taxon>
        <taxon>Pseudomonadati</taxon>
        <taxon>Pseudomonadota</taxon>
        <taxon>Gammaproteobacteria</taxon>
        <taxon>Enterobacterales</taxon>
        <taxon>Enterobacteriaceae</taxon>
        <taxon>Klebsiella/Raoultella group</taxon>
        <taxon>Klebsiella</taxon>
    </lineage>
</organism>
<dbReference type="GO" id="GO:0005829">
    <property type="term" value="C:cytosol"/>
    <property type="evidence" value="ECO:0007669"/>
    <property type="project" value="TreeGrafter"/>
</dbReference>
<dbReference type="CDD" id="cd00609">
    <property type="entry name" value="AAT_like"/>
    <property type="match status" value="1"/>
</dbReference>
<dbReference type="Gene3D" id="3.90.1150.10">
    <property type="entry name" value="Aspartate Aminotransferase, domain 1"/>
    <property type="match status" value="1"/>
</dbReference>
<dbReference type="FunFam" id="3.90.1150.10:FF:000001">
    <property type="entry name" value="Aspartate aminotransferase"/>
    <property type="match status" value="1"/>
</dbReference>
<keyword evidence="6" id="KW-0663">Pyridoxal phosphate</keyword>
<evidence type="ECO:0000256" key="5">
    <source>
        <dbReference type="ARBA" id="ARBA00022679"/>
    </source>
</evidence>
<feature type="domain" description="Aminotransferase class I/classII large" evidence="8">
    <location>
        <begin position="27"/>
        <end position="393"/>
    </location>
</feature>
<dbReference type="Gene3D" id="3.40.640.10">
    <property type="entry name" value="Type I PLP-dependent aspartate aminotransferase-like (Major domain)"/>
    <property type="match status" value="1"/>
</dbReference>
<dbReference type="PANTHER" id="PTHR11879:SF37">
    <property type="entry name" value="AROMATIC-AMINO-ACID AMINOTRANSFERASE"/>
    <property type="match status" value="1"/>
</dbReference>
<comment type="cofactor">
    <cofactor evidence="1 7">
        <name>pyridoxal 5'-phosphate</name>
        <dbReference type="ChEBI" id="CHEBI:597326"/>
    </cofactor>
</comment>
<dbReference type="InterPro" id="IPR015424">
    <property type="entry name" value="PyrdxlP-dep_Trfase"/>
</dbReference>
<dbReference type="GO" id="GO:0033585">
    <property type="term" value="P:L-phenylalanine biosynthetic process from chorismate via phenylpyruvate"/>
    <property type="evidence" value="ECO:0007669"/>
    <property type="project" value="TreeGrafter"/>
</dbReference>
<dbReference type="InterPro" id="IPR015422">
    <property type="entry name" value="PyrdxlP-dep_Trfase_small"/>
</dbReference>
<dbReference type="Pfam" id="PF00155">
    <property type="entry name" value="Aminotran_1_2"/>
    <property type="match status" value="1"/>
</dbReference>
<dbReference type="InterPro" id="IPR004838">
    <property type="entry name" value="NHTrfase_class1_PyrdxlP-BS"/>
</dbReference>
<dbReference type="InterPro" id="IPR000796">
    <property type="entry name" value="Asp_trans"/>
</dbReference>
<proteinExistence type="inferred from homology"/>
<dbReference type="NCBIfam" id="NF006719">
    <property type="entry name" value="PRK09257.1"/>
    <property type="match status" value="1"/>
</dbReference>
<keyword evidence="5 7" id="KW-0808">Transferase</keyword>
<evidence type="ECO:0000256" key="1">
    <source>
        <dbReference type="ARBA" id="ARBA00001933"/>
    </source>
</evidence>
<dbReference type="GO" id="GO:0004838">
    <property type="term" value="F:L-tyrosine-2-oxoglutarate transaminase activity"/>
    <property type="evidence" value="ECO:0007669"/>
    <property type="project" value="TreeGrafter"/>
</dbReference>
<evidence type="ECO:0000256" key="3">
    <source>
        <dbReference type="ARBA" id="ARBA00011738"/>
    </source>
</evidence>
<evidence type="ECO:0000313" key="9">
    <source>
        <dbReference type="EMBL" id="TLV17901.1"/>
    </source>
</evidence>